<dbReference type="Proteomes" id="UP000607653">
    <property type="component" value="Unassembled WGS sequence"/>
</dbReference>
<sequence>MSSRLPFLVLLFFLMLFSPLDITMAGRNSPSRVAQAARPLEPKSQDYTTLLKPRPHRERNVFRGREVKSCLPKGIRRSSAPSRYVNYQTFDATTCSLGRRHSKP</sequence>
<gene>
    <name evidence="2" type="ORF">HUJ06_028254</name>
</gene>
<feature type="signal peptide" evidence="1">
    <location>
        <begin position="1"/>
        <end position="25"/>
    </location>
</feature>
<feature type="chain" id="PRO_5032528070" evidence="1">
    <location>
        <begin position="26"/>
        <end position="104"/>
    </location>
</feature>
<name>A0A822Y6J1_NELNU</name>
<accession>A0A822Y6J1</accession>
<evidence type="ECO:0000313" key="3">
    <source>
        <dbReference type="Proteomes" id="UP000607653"/>
    </source>
</evidence>
<organism evidence="2 3">
    <name type="scientific">Nelumbo nucifera</name>
    <name type="common">Sacred lotus</name>
    <dbReference type="NCBI Taxonomy" id="4432"/>
    <lineage>
        <taxon>Eukaryota</taxon>
        <taxon>Viridiplantae</taxon>
        <taxon>Streptophyta</taxon>
        <taxon>Embryophyta</taxon>
        <taxon>Tracheophyta</taxon>
        <taxon>Spermatophyta</taxon>
        <taxon>Magnoliopsida</taxon>
        <taxon>Proteales</taxon>
        <taxon>Nelumbonaceae</taxon>
        <taxon>Nelumbo</taxon>
    </lineage>
</organism>
<comment type="caution">
    <text evidence="2">The sequence shown here is derived from an EMBL/GenBank/DDBJ whole genome shotgun (WGS) entry which is preliminary data.</text>
</comment>
<protein>
    <submittedName>
        <fullName evidence="2">Uncharacterized protein</fullName>
    </submittedName>
</protein>
<evidence type="ECO:0000313" key="2">
    <source>
        <dbReference type="EMBL" id="DAD26786.1"/>
    </source>
</evidence>
<proteinExistence type="predicted"/>
<dbReference type="PANTHER" id="PTHR36619">
    <property type="entry name" value="OS04G0208900 PROTEIN"/>
    <property type="match status" value="1"/>
</dbReference>
<keyword evidence="3" id="KW-1185">Reference proteome</keyword>
<dbReference type="EMBL" id="DUZY01000002">
    <property type="protein sequence ID" value="DAD26786.1"/>
    <property type="molecule type" value="Genomic_DNA"/>
</dbReference>
<keyword evidence="1" id="KW-0732">Signal</keyword>
<reference evidence="2 3" key="1">
    <citation type="journal article" date="2020" name="Mol. Biol. Evol.">
        <title>Distinct Expression and Methylation Patterns for Genes with Different Fates following a Single Whole-Genome Duplication in Flowering Plants.</title>
        <authorList>
            <person name="Shi T."/>
            <person name="Rahmani R.S."/>
            <person name="Gugger P.F."/>
            <person name="Wang M."/>
            <person name="Li H."/>
            <person name="Zhang Y."/>
            <person name="Li Z."/>
            <person name="Wang Q."/>
            <person name="Van de Peer Y."/>
            <person name="Marchal K."/>
            <person name="Chen J."/>
        </authorList>
    </citation>
    <scope>NUCLEOTIDE SEQUENCE [LARGE SCALE GENOMIC DNA]</scope>
    <source>
        <tissue evidence="2">Leaf</tissue>
    </source>
</reference>
<dbReference type="PANTHER" id="PTHR36619:SF2">
    <property type="entry name" value="OS04G0208900 PROTEIN"/>
    <property type="match status" value="1"/>
</dbReference>
<dbReference type="AlphaFoldDB" id="A0A822Y6J1"/>
<evidence type="ECO:0000256" key="1">
    <source>
        <dbReference type="SAM" id="SignalP"/>
    </source>
</evidence>